<sequence>MIKEIKTNKAPQVVGPYSQAIEVDNFIFCSGQISVDPATGEIAGENIKEQTERVIENLKIVLSEAGSSLSQVVKTEVYLSDMNNFVEMNKIYAEKFAQQPYPARATIEVARLPKDVLVEISCIAHK</sequence>
<dbReference type="STRING" id="1797582.A2442_00730"/>
<dbReference type="InterPro" id="IPR035959">
    <property type="entry name" value="RutC-like_sf"/>
</dbReference>
<dbReference type="PROSITE" id="PS01094">
    <property type="entry name" value="UPF0076"/>
    <property type="match status" value="1"/>
</dbReference>
<accession>A0A1F5EIQ5</accession>
<dbReference type="PANTHER" id="PTHR11803:SF58">
    <property type="entry name" value="PROTEIN HMF1-RELATED"/>
    <property type="match status" value="1"/>
</dbReference>
<dbReference type="CDD" id="cd00448">
    <property type="entry name" value="YjgF_YER057c_UK114_family"/>
    <property type="match status" value="1"/>
</dbReference>
<dbReference type="NCBIfam" id="TIGR00004">
    <property type="entry name" value="Rid family detoxifying hydrolase"/>
    <property type="match status" value="1"/>
</dbReference>
<dbReference type="InterPro" id="IPR006056">
    <property type="entry name" value="RidA"/>
</dbReference>
<gene>
    <name evidence="2" type="ORF">A2442_00730</name>
</gene>
<dbReference type="Gene3D" id="3.30.1330.40">
    <property type="entry name" value="RutC-like"/>
    <property type="match status" value="1"/>
</dbReference>
<dbReference type="InterPro" id="IPR006175">
    <property type="entry name" value="YjgF/YER057c/UK114"/>
</dbReference>
<evidence type="ECO:0000313" key="2">
    <source>
        <dbReference type="EMBL" id="OGD67282.1"/>
    </source>
</evidence>
<dbReference type="SUPFAM" id="SSF55298">
    <property type="entry name" value="YjgF-like"/>
    <property type="match status" value="1"/>
</dbReference>
<dbReference type="PANTHER" id="PTHR11803">
    <property type="entry name" value="2-IMINOBUTANOATE/2-IMINOPROPANOATE DEAMINASE RIDA"/>
    <property type="match status" value="1"/>
</dbReference>
<dbReference type="AlphaFoldDB" id="A0A1F5EIQ5"/>
<evidence type="ECO:0008006" key="4">
    <source>
        <dbReference type="Google" id="ProtNLM"/>
    </source>
</evidence>
<dbReference type="GO" id="GO:0005829">
    <property type="term" value="C:cytosol"/>
    <property type="evidence" value="ECO:0007669"/>
    <property type="project" value="TreeGrafter"/>
</dbReference>
<protein>
    <recommendedName>
        <fullName evidence="4">Reactive intermediate/imine deaminase</fullName>
    </recommendedName>
</protein>
<evidence type="ECO:0000313" key="3">
    <source>
        <dbReference type="Proteomes" id="UP000179003"/>
    </source>
</evidence>
<organism evidence="2 3">
    <name type="scientific">Candidatus Campbellbacteria bacterium RIFOXYC2_FULL_35_25</name>
    <dbReference type="NCBI Taxonomy" id="1797582"/>
    <lineage>
        <taxon>Bacteria</taxon>
        <taxon>Candidatus Campbelliibacteriota</taxon>
    </lineage>
</organism>
<reference evidence="2 3" key="1">
    <citation type="journal article" date="2016" name="Nat. Commun.">
        <title>Thousands of microbial genomes shed light on interconnected biogeochemical processes in an aquifer system.</title>
        <authorList>
            <person name="Anantharaman K."/>
            <person name="Brown C.T."/>
            <person name="Hug L.A."/>
            <person name="Sharon I."/>
            <person name="Castelle C.J."/>
            <person name="Probst A.J."/>
            <person name="Thomas B.C."/>
            <person name="Singh A."/>
            <person name="Wilkins M.J."/>
            <person name="Karaoz U."/>
            <person name="Brodie E.L."/>
            <person name="Williams K.H."/>
            <person name="Hubbard S.S."/>
            <person name="Banfield J.F."/>
        </authorList>
    </citation>
    <scope>NUCLEOTIDE SEQUENCE [LARGE SCALE GENOMIC DNA]</scope>
</reference>
<dbReference type="Proteomes" id="UP000179003">
    <property type="component" value="Unassembled WGS sequence"/>
</dbReference>
<dbReference type="GO" id="GO:0019239">
    <property type="term" value="F:deaminase activity"/>
    <property type="evidence" value="ECO:0007669"/>
    <property type="project" value="TreeGrafter"/>
</dbReference>
<dbReference type="InterPro" id="IPR019897">
    <property type="entry name" value="RidA_CS"/>
</dbReference>
<comment type="caution">
    <text evidence="2">The sequence shown here is derived from an EMBL/GenBank/DDBJ whole genome shotgun (WGS) entry which is preliminary data.</text>
</comment>
<name>A0A1F5EIQ5_9BACT</name>
<dbReference type="Pfam" id="PF01042">
    <property type="entry name" value="Ribonuc_L-PSP"/>
    <property type="match status" value="1"/>
</dbReference>
<comment type="similarity">
    <text evidence="1">Belongs to the RutC family.</text>
</comment>
<evidence type="ECO:0000256" key="1">
    <source>
        <dbReference type="ARBA" id="ARBA00010552"/>
    </source>
</evidence>
<proteinExistence type="inferred from homology"/>
<dbReference type="FunFam" id="3.30.1330.40:FF:000001">
    <property type="entry name" value="L-PSP family endoribonuclease"/>
    <property type="match status" value="1"/>
</dbReference>
<dbReference type="EMBL" id="MFAE01000006">
    <property type="protein sequence ID" value="OGD67282.1"/>
    <property type="molecule type" value="Genomic_DNA"/>
</dbReference>